<evidence type="ECO:0000256" key="3">
    <source>
        <dbReference type="ARBA" id="ARBA00022837"/>
    </source>
</evidence>
<keyword evidence="6" id="KW-1133">Transmembrane helix</keyword>
<keyword evidence="6" id="KW-0812">Transmembrane</keyword>
<dbReference type="GO" id="GO:0044331">
    <property type="term" value="P:cell-cell adhesion mediated by cadherin"/>
    <property type="evidence" value="ECO:0007669"/>
    <property type="project" value="TreeGrafter"/>
</dbReference>
<evidence type="ECO:0000256" key="2">
    <source>
        <dbReference type="ARBA" id="ARBA00022737"/>
    </source>
</evidence>
<dbReference type="SUPFAM" id="SSF49313">
    <property type="entry name" value="Cadherin-like"/>
    <property type="match status" value="1"/>
</dbReference>
<name>A0AAV6YGM0_ENGPU</name>
<keyword evidence="2" id="KW-0677">Repeat</keyword>
<feature type="domain" description="Cadherin" evidence="7">
    <location>
        <begin position="36"/>
        <end position="114"/>
    </location>
</feature>
<dbReference type="GO" id="GO:0000902">
    <property type="term" value="P:cell morphogenesis"/>
    <property type="evidence" value="ECO:0007669"/>
    <property type="project" value="TreeGrafter"/>
</dbReference>
<dbReference type="GO" id="GO:0007156">
    <property type="term" value="P:homophilic cell adhesion via plasma membrane adhesion molecules"/>
    <property type="evidence" value="ECO:0007669"/>
    <property type="project" value="InterPro"/>
</dbReference>
<dbReference type="GO" id="GO:0008013">
    <property type="term" value="F:beta-catenin binding"/>
    <property type="evidence" value="ECO:0007669"/>
    <property type="project" value="TreeGrafter"/>
</dbReference>
<dbReference type="GO" id="GO:0007043">
    <property type="term" value="P:cell-cell junction assembly"/>
    <property type="evidence" value="ECO:0007669"/>
    <property type="project" value="TreeGrafter"/>
</dbReference>
<comment type="caution">
    <text evidence="8">The sequence shown here is derived from an EMBL/GenBank/DDBJ whole genome shotgun (WGS) entry which is preliminary data.</text>
</comment>
<dbReference type="Gene3D" id="2.60.40.60">
    <property type="entry name" value="Cadherins"/>
    <property type="match status" value="1"/>
</dbReference>
<keyword evidence="3 5" id="KW-0106">Calcium</keyword>
<evidence type="ECO:0000256" key="6">
    <source>
        <dbReference type="SAM" id="Phobius"/>
    </source>
</evidence>
<comment type="subcellular location">
    <subcellularLocation>
        <location evidence="1">Membrane</location>
    </subcellularLocation>
</comment>
<dbReference type="SMART" id="SM00112">
    <property type="entry name" value="CA"/>
    <property type="match status" value="1"/>
</dbReference>
<dbReference type="GO" id="GO:0034332">
    <property type="term" value="P:adherens junction organization"/>
    <property type="evidence" value="ECO:0007669"/>
    <property type="project" value="TreeGrafter"/>
</dbReference>
<dbReference type="PANTHER" id="PTHR24027">
    <property type="entry name" value="CADHERIN-23"/>
    <property type="match status" value="1"/>
</dbReference>
<keyword evidence="9" id="KW-1185">Reference proteome</keyword>
<evidence type="ECO:0000313" key="9">
    <source>
        <dbReference type="Proteomes" id="UP000824782"/>
    </source>
</evidence>
<feature type="transmembrane region" description="Helical" evidence="6">
    <location>
        <begin position="12"/>
        <end position="32"/>
    </location>
</feature>
<protein>
    <recommendedName>
        <fullName evidence="7">Cadherin domain-containing protein</fullName>
    </recommendedName>
</protein>
<dbReference type="Pfam" id="PF00028">
    <property type="entry name" value="Cadherin"/>
    <property type="match status" value="1"/>
</dbReference>
<sequence length="156" mass="17301">MAALIIHTLHYKFFLLVTATIIVSVTPVNNFYPEFDSPAYNFTVQETSGAGTEVGKVSATDKDLPSCVTYKIREGNNDIVNRFWINPTSGVIELVSQLDFEIKDSHKLVIEASDCDPDNPRIALVTVSYCFWGLTAGSNGNGCYSLVDYMMQVPYK</sequence>
<dbReference type="PROSITE" id="PS50268">
    <property type="entry name" value="CADHERIN_2"/>
    <property type="match status" value="1"/>
</dbReference>
<dbReference type="EMBL" id="WNYA01047590">
    <property type="protein sequence ID" value="KAG8536242.1"/>
    <property type="molecule type" value="Genomic_DNA"/>
</dbReference>
<dbReference type="GO" id="GO:0016342">
    <property type="term" value="C:catenin complex"/>
    <property type="evidence" value="ECO:0007669"/>
    <property type="project" value="TreeGrafter"/>
</dbReference>
<dbReference type="GO" id="GO:0016477">
    <property type="term" value="P:cell migration"/>
    <property type="evidence" value="ECO:0007669"/>
    <property type="project" value="TreeGrafter"/>
</dbReference>
<evidence type="ECO:0000256" key="1">
    <source>
        <dbReference type="ARBA" id="ARBA00004370"/>
    </source>
</evidence>
<keyword evidence="4 6" id="KW-0472">Membrane</keyword>
<evidence type="ECO:0000313" key="8">
    <source>
        <dbReference type="EMBL" id="KAG8536242.1"/>
    </source>
</evidence>
<proteinExistence type="predicted"/>
<dbReference type="InterPro" id="IPR002126">
    <property type="entry name" value="Cadherin-like_dom"/>
</dbReference>
<gene>
    <name evidence="8" type="ORF">GDO81_026820</name>
</gene>
<dbReference type="GO" id="GO:0005912">
    <property type="term" value="C:adherens junction"/>
    <property type="evidence" value="ECO:0007669"/>
    <property type="project" value="TreeGrafter"/>
</dbReference>
<dbReference type="CDD" id="cd11304">
    <property type="entry name" value="Cadherin_repeat"/>
    <property type="match status" value="1"/>
</dbReference>
<dbReference type="InterPro" id="IPR039808">
    <property type="entry name" value="Cadherin"/>
</dbReference>
<evidence type="ECO:0000259" key="7">
    <source>
        <dbReference type="PROSITE" id="PS50268"/>
    </source>
</evidence>
<dbReference type="GO" id="GO:0005509">
    <property type="term" value="F:calcium ion binding"/>
    <property type="evidence" value="ECO:0007669"/>
    <property type="project" value="UniProtKB-UniRule"/>
</dbReference>
<accession>A0AAV6YGM0</accession>
<dbReference type="Proteomes" id="UP000824782">
    <property type="component" value="Unassembled WGS sequence"/>
</dbReference>
<dbReference type="PANTHER" id="PTHR24027:SF439">
    <property type="entry name" value="CADHERIN-RELATED FAMILY MEMBER 3"/>
    <property type="match status" value="1"/>
</dbReference>
<dbReference type="GO" id="GO:0045296">
    <property type="term" value="F:cadherin binding"/>
    <property type="evidence" value="ECO:0007669"/>
    <property type="project" value="TreeGrafter"/>
</dbReference>
<organism evidence="8 9">
    <name type="scientific">Engystomops pustulosus</name>
    <name type="common">Tungara frog</name>
    <name type="synonym">Physalaemus pustulosus</name>
    <dbReference type="NCBI Taxonomy" id="76066"/>
    <lineage>
        <taxon>Eukaryota</taxon>
        <taxon>Metazoa</taxon>
        <taxon>Chordata</taxon>
        <taxon>Craniata</taxon>
        <taxon>Vertebrata</taxon>
        <taxon>Euteleostomi</taxon>
        <taxon>Amphibia</taxon>
        <taxon>Batrachia</taxon>
        <taxon>Anura</taxon>
        <taxon>Neobatrachia</taxon>
        <taxon>Hyloidea</taxon>
        <taxon>Leptodactylidae</taxon>
        <taxon>Leiuperinae</taxon>
        <taxon>Engystomops</taxon>
    </lineage>
</organism>
<dbReference type="GO" id="GO:0016339">
    <property type="term" value="P:calcium-dependent cell-cell adhesion via plasma membrane cell adhesion molecules"/>
    <property type="evidence" value="ECO:0007669"/>
    <property type="project" value="TreeGrafter"/>
</dbReference>
<evidence type="ECO:0000256" key="4">
    <source>
        <dbReference type="ARBA" id="ARBA00023136"/>
    </source>
</evidence>
<reference evidence="8" key="1">
    <citation type="thesis" date="2020" institute="ProQuest LLC" country="789 East Eisenhower Parkway, Ann Arbor, MI, USA">
        <title>Comparative Genomics and Chromosome Evolution.</title>
        <authorList>
            <person name="Mudd A.B."/>
        </authorList>
    </citation>
    <scope>NUCLEOTIDE SEQUENCE</scope>
    <source>
        <strain evidence="8">237g6f4</strain>
        <tissue evidence="8">Blood</tissue>
    </source>
</reference>
<dbReference type="InterPro" id="IPR015919">
    <property type="entry name" value="Cadherin-like_sf"/>
</dbReference>
<evidence type="ECO:0000256" key="5">
    <source>
        <dbReference type="PROSITE-ProRule" id="PRU00043"/>
    </source>
</evidence>
<dbReference type="AlphaFoldDB" id="A0AAV6YGM0"/>
<dbReference type="PRINTS" id="PR00205">
    <property type="entry name" value="CADHERIN"/>
</dbReference>